<dbReference type="GeneID" id="28901431"/>
<organism evidence="2 3">
    <name type="scientific">Xylona heveae (strain CBS 132557 / TC161)</name>
    <dbReference type="NCBI Taxonomy" id="1328760"/>
    <lineage>
        <taxon>Eukaryota</taxon>
        <taxon>Fungi</taxon>
        <taxon>Dikarya</taxon>
        <taxon>Ascomycota</taxon>
        <taxon>Pezizomycotina</taxon>
        <taxon>Xylonomycetes</taxon>
        <taxon>Xylonales</taxon>
        <taxon>Xylonaceae</taxon>
        <taxon>Xylona</taxon>
    </lineage>
</organism>
<evidence type="ECO:0000259" key="1">
    <source>
        <dbReference type="Pfam" id="PF01979"/>
    </source>
</evidence>
<dbReference type="Pfam" id="PF01979">
    <property type="entry name" value="Amidohydro_1"/>
    <property type="match status" value="1"/>
</dbReference>
<sequence>MVTVMAPPESAVKPWKPGPQKRYVLRGANVVDTMSGSVRRNCTVKLAGGKIASITDGDEDDVAEDATIIDVTGKYLCPGLIDSHVHLCAVTGEKDLGKLFNLDSTMAAMRVPYTCLQMLRRGFTTIRDCGGCPLALKEAVEDMVLQGPRIFRAGLAISQTGGHADLRGPYDHTQCCGGTISALGRVCDGVPECIRGTREELRTGADFIKIMGGGGVASPTDKLENIQFTPEEVRAITTVARNNGTYVTAHAYTPQAIRQAVDNGVMGIEHGNLIDPETAKYMAAKGVYLTPTLITYSAMNSPEFKSFLPPESAEKNVQVLDAGVKSLKMAFDAGVNICFGTDLLGPMGILQTHEFALRSQVLSADALLKSATVTPAKMMKQEEKLGQIAPGFVADILILNANPLENIKIFDAPDEHLLAVLKEGRVHVSRWSKLPEDVLKRQSFIE</sequence>
<dbReference type="RefSeq" id="XP_018185838.1">
    <property type="nucleotide sequence ID" value="XM_018336294.1"/>
</dbReference>
<dbReference type="InterPro" id="IPR006680">
    <property type="entry name" value="Amidohydro-rel"/>
</dbReference>
<dbReference type="STRING" id="1328760.A0A165AD66"/>
<feature type="domain" description="Amidohydrolase-related" evidence="1">
    <location>
        <begin position="75"/>
        <end position="425"/>
    </location>
</feature>
<dbReference type="AlphaFoldDB" id="A0A165AD66"/>
<dbReference type="SUPFAM" id="SSF51556">
    <property type="entry name" value="Metallo-dependent hydrolases"/>
    <property type="match status" value="1"/>
</dbReference>
<dbReference type="Proteomes" id="UP000076632">
    <property type="component" value="Unassembled WGS sequence"/>
</dbReference>
<dbReference type="OrthoDB" id="5595695at2759"/>
<dbReference type="EMBL" id="KV407463">
    <property type="protein sequence ID" value="KZF20283.1"/>
    <property type="molecule type" value="Genomic_DNA"/>
</dbReference>
<accession>A0A165AD66</accession>
<dbReference type="InterPro" id="IPR032466">
    <property type="entry name" value="Metal_Hydrolase"/>
</dbReference>
<reference evidence="2 3" key="1">
    <citation type="journal article" date="2016" name="Fungal Biol.">
        <title>The genome of Xylona heveae provides a window into fungal endophytism.</title>
        <authorList>
            <person name="Gazis R."/>
            <person name="Kuo A."/>
            <person name="Riley R."/>
            <person name="LaButti K."/>
            <person name="Lipzen A."/>
            <person name="Lin J."/>
            <person name="Amirebrahimi M."/>
            <person name="Hesse C.N."/>
            <person name="Spatafora J.W."/>
            <person name="Henrissat B."/>
            <person name="Hainaut M."/>
            <person name="Grigoriev I.V."/>
            <person name="Hibbett D.S."/>
        </authorList>
    </citation>
    <scope>NUCLEOTIDE SEQUENCE [LARGE SCALE GENOMIC DNA]</scope>
    <source>
        <strain evidence="2 3">TC161</strain>
    </source>
</reference>
<dbReference type="InterPro" id="IPR011059">
    <property type="entry name" value="Metal-dep_hydrolase_composite"/>
</dbReference>
<dbReference type="InterPro" id="IPR057744">
    <property type="entry name" value="OTAase-like"/>
</dbReference>
<dbReference type="CDD" id="cd01299">
    <property type="entry name" value="Met_dep_hydrolase_A"/>
    <property type="match status" value="1"/>
</dbReference>
<evidence type="ECO:0000313" key="2">
    <source>
        <dbReference type="EMBL" id="KZF20283.1"/>
    </source>
</evidence>
<dbReference type="InterPro" id="IPR051781">
    <property type="entry name" value="Metallo-dep_Hydrolase"/>
</dbReference>
<dbReference type="PANTHER" id="PTHR43135">
    <property type="entry name" value="ALPHA-D-RIBOSE 1-METHYLPHOSPHONATE 5-TRIPHOSPHATE DIPHOSPHATASE"/>
    <property type="match status" value="1"/>
</dbReference>
<dbReference type="OMA" id="DVFPGPR"/>
<gene>
    <name evidence="2" type="ORF">L228DRAFT_285008</name>
</gene>
<dbReference type="InParanoid" id="A0A165AD66"/>
<dbReference type="GO" id="GO:0016810">
    <property type="term" value="F:hydrolase activity, acting on carbon-nitrogen (but not peptide) bonds"/>
    <property type="evidence" value="ECO:0007669"/>
    <property type="project" value="InterPro"/>
</dbReference>
<proteinExistence type="predicted"/>
<name>A0A165AD66_XYLHT</name>
<dbReference type="Gene3D" id="2.30.40.10">
    <property type="entry name" value="Urease, subunit C, domain 1"/>
    <property type="match status" value="1"/>
</dbReference>
<keyword evidence="2" id="KW-0378">Hydrolase</keyword>
<evidence type="ECO:0000313" key="3">
    <source>
        <dbReference type="Proteomes" id="UP000076632"/>
    </source>
</evidence>
<dbReference type="FunCoup" id="A0A165AD66">
    <property type="interactions" value="10"/>
</dbReference>
<protein>
    <submittedName>
        <fullName evidence="2">Amidohydrolase</fullName>
    </submittedName>
</protein>
<dbReference type="Gene3D" id="3.20.20.140">
    <property type="entry name" value="Metal-dependent hydrolases"/>
    <property type="match status" value="1"/>
</dbReference>
<keyword evidence="3" id="KW-1185">Reference proteome</keyword>
<dbReference type="SUPFAM" id="SSF51338">
    <property type="entry name" value="Composite domain of metallo-dependent hydrolases"/>
    <property type="match status" value="1"/>
</dbReference>
<dbReference type="PANTHER" id="PTHR43135:SF3">
    <property type="entry name" value="ALPHA-D-RIBOSE 1-METHYLPHOSPHONATE 5-TRIPHOSPHATE DIPHOSPHATASE"/>
    <property type="match status" value="1"/>
</dbReference>